<gene>
    <name evidence="1" type="ORF">PRECH8_01760</name>
</gene>
<proteinExistence type="predicted"/>
<keyword evidence="2" id="KW-1185">Reference proteome</keyword>
<reference evidence="1" key="1">
    <citation type="submission" date="2020-08" db="EMBL/GenBank/DDBJ databases">
        <authorList>
            <person name="Uke A."/>
            <person name="Chhe C."/>
            <person name="Baramee S."/>
            <person name="Kosugi A."/>
        </authorList>
    </citation>
    <scope>NUCLEOTIDE SEQUENCE</scope>
    <source>
        <strain evidence="1">DA-C8</strain>
    </source>
</reference>
<comment type="caution">
    <text evidence="1">The sequence shown here is derived from an EMBL/GenBank/DDBJ whole genome shotgun (WGS) entry which is preliminary data.</text>
</comment>
<sequence length="179" mass="20559">MRRPFPLLALGFACMIALLLSVIASGFPRVPGGDEDTQEVVSVVYGNILNDENLVHYMARLPLTLDILRLDWREPILYVDLYMTDQGLPREEVFHDLLEVGRFGLANMKNVSRVMMRVYDERGKHASLLLAVTADRTQALRRLSYAEEEDAALESAEQLVREVFKVQSTRRWQEWYGAE</sequence>
<dbReference type="RefSeq" id="WP_200965170.1">
    <property type="nucleotide sequence ID" value="NZ_BMAQ01000001.1"/>
</dbReference>
<reference evidence="1" key="2">
    <citation type="journal article" date="2021" name="Data Brief">
        <title>Draft genome sequence data of the facultative, thermophilic, xylanolytic bacterium Paenibacillus sp. strain DA-C8.</title>
        <authorList>
            <person name="Chhe C."/>
            <person name="Uke A."/>
            <person name="Baramee S."/>
            <person name="Ungkulpasvich U."/>
            <person name="Tachaapaikoon C."/>
            <person name="Pason P."/>
            <person name="Waeonukul R."/>
            <person name="Ratanakhanokchai K."/>
            <person name="Kosugi A."/>
        </authorList>
    </citation>
    <scope>NUCLEOTIDE SEQUENCE</scope>
    <source>
        <strain evidence="1">DA-C8</strain>
    </source>
</reference>
<protein>
    <submittedName>
        <fullName evidence="1">Uncharacterized protein</fullName>
    </submittedName>
</protein>
<dbReference type="Proteomes" id="UP000654993">
    <property type="component" value="Unassembled WGS sequence"/>
</dbReference>
<dbReference type="EMBL" id="BMAQ01000001">
    <property type="protein sequence ID" value="GFR36880.1"/>
    <property type="molecule type" value="Genomic_DNA"/>
</dbReference>
<organism evidence="1 2">
    <name type="scientific">Insulibacter thermoxylanivorax</name>
    <dbReference type="NCBI Taxonomy" id="2749268"/>
    <lineage>
        <taxon>Bacteria</taxon>
        <taxon>Bacillati</taxon>
        <taxon>Bacillota</taxon>
        <taxon>Bacilli</taxon>
        <taxon>Bacillales</taxon>
        <taxon>Paenibacillaceae</taxon>
        <taxon>Insulibacter</taxon>
    </lineage>
</organism>
<dbReference type="AlphaFoldDB" id="A0A916Q9X0"/>
<accession>A0A916Q9X0</accession>
<evidence type="ECO:0000313" key="1">
    <source>
        <dbReference type="EMBL" id="GFR36880.1"/>
    </source>
</evidence>
<name>A0A916Q9X0_9BACL</name>
<evidence type="ECO:0000313" key="2">
    <source>
        <dbReference type="Proteomes" id="UP000654993"/>
    </source>
</evidence>